<reference evidence="2" key="2">
    <citation type="submission" date="2021-08" db="EMBL/GenBank/DDBJ databases">
        <authorList>
            <person name="Gostincar C."/>
            <person name="Sun X."/>
            <person name="Song Z."/>
            <person name="Gunde-Cimerman N."/>
        </authorList>
    </citation>
    <scope>NUCLEOTIDE SEQUENCE</scope>
    <source>
        <strain evidence="2">EXF-9298</strain>
    </source>
</reference>
<protein>
    <submittedName>
        <fullName evidence="2">Uncharacterized protein</fullName>
    </submittedName>
</protein>
<name>A0A9P8FYP8_AURME</name>
<dbReference type="AlphaFoldDB" id="A0A9P8FYP8"/>
<proteinExistence type="predicted"/>
<evidence type="ECO:0000313" key="2">
    <source>
        <dbReference type="EMBL" id="KAG9987446.1"/>
    </source>
</evidence>
<organism evidence="2 3">
    <name type="scientific">Aureobasidium melanogenum</name>
    <name type="common">Aureobasidium pullulans var. melanogenum</name>
    <dbReference type="NCBI Taxonomy" id="46634"/>
    <lineage>
        <taxon>Eukaryota</taxon>
        <taxon>Fungi</taxon>
        <taxon>Dikarya</taxon>
        <taxon>Ascomycota</taxon>
        <taxon>Pezizomycotina</taxon>
        <taxon>Dothideomycetes</taxon>
        <taxon>Dothideomycetidae</taxon>
        <taxon>Dothideales</taxon>
        <taxon>Saccotheciaceae</taxon>
        <taxon>Aureobasidium</taxon>
    </lineage>
</organism>
<sequence>SEIMEREDGAQRKLPIPMVPSAVKVNDLLNNTNGFSSGQSSTTGSIAGDNSN</sequence>
<feature type="region of interest" description="Disordered" evidence="1">
    <location>
        <begin position="29"/>
        <end position="52"/>
    </location>
</feature>
<keyword evidence="3" id="KW-1185">Reference proteome</keyword>
<evidence type="ECO:0000313" key="3">
    <source>
        <dbReference type="Proteomes" id="UP000729357"/>
    </source>
</evidence>
<feature type="non-terminal residue" evidence="2">
    <location>
        <position position="1"/>
    </location>
</feature>
<gene>
    <name evidence="2" type="ORF">KCU98_g3330</name>
</gene>
<accession>A0A9P8FYP8</accession>
<comment type="caution">
    <text evidence="2">The sequence shown here is derived from an EMBL/GenBank/DDBJ whole genome shotgun (WGS) entry which is preliminary data.</text>
</comment>
<dbReference type="EMBL" id="JAHFXS010000224">
    <property type="protein sequence ID" value="KAG9987446.1"/>
    <property type="molecule type" value="Genomic_DNA"/>
</dbReference>
<dbReference type="Proteomes" id="UP000729357">
    <property type="component" value="Unassembled WGS sequence"/>
</dbReference>
<feature type="compositionally biased region" description="Low complexity" evidence="1">
    <location>
        <begin position="30"/>
        <end position="45"/>
    </location>
</feature>
<reference evidence="2" key="1">
    <citation type="journal article" date="2021" name="J Fungi (Basel)">
        <title>Virulence traits and population genomics of the black yeast Aureobasidium melanogenum.</title>
        <authorList>
            <person name="Cernosa A."/>
            <person name="Sun X."/>
            <person name="Gostincar C."/>
            <person name="Fang C."/>
            <person name="Gunde-Cimerman N."/>
            <person name="Song Z."/>
        </authorList>
    </citation>
    <scope>NUCLEOTIDE SEQUENCE</scope>
    <source>
        <strain evidence="2">EXF-9298</strain>
    </source>
</reference>
<feature type="non-terminal residue" evidence="2">
    <location>
        <position position="52"/>
    </location>
</feature>
<evidence type="ECO:0000256" key="1">
    <source>
        <dbReference type="SAM" id="MobiDB-lite"/>
    </source>
</evidence>